<sequence>MVAIVSLLDAEHSDRMNNLIYGLEREFGLKEVQKTPYPHITWLTVNDGSLHNLQKTLGHAAGICCRFRINTTGLGIFPGDKPVLYIPVLRTANVNHFHNQLYKAVCLLSNEINPYYHPEVWMPHLSLALGDTTPEMVAEAMVYLNHKNYQWKVELDNLTLLTKNGDLFLKNGVFPLVEVETKDVTKLSTTK</sequence>
<evidence type="ECO:0000313" key="1">
    <source>
        <dbReference type="EMBL" id="KAA3438617.1"/>
    </source>
</evidence>
<keyword evidence="2" id="KW-1185">Reference proteome</keyword>
<evidence type="ECO:0000313" key="2">
    <source>
        <dbReference type="Proteomes" id="UP000324133"/>
    </source>
</evidence>
<comment type="caution">
    <text evidence="1">The sequence shown here is derived from an EMBL/GenBank/DDBJ whole genome shotgun (WGS) entry which is preliminary data.</text>
</comment>
<dbReference type="Proteomes" id="UP000324133">
    <property type="component" value="Unassembled WGS sequence"/>
</dbReference>
<proteinExistence type="predicted"/>
<dbReference type="InterPro" id="IPR009097">
    <property type="entry name" value="Cyclic_Pdiesterase"/>
</dbReference>
<dbReference type="AlphaFoldDB" id="A0A5B6TDS3"/>
<dbReference type="RefSeq" id="WP_149091674.1">
    <property type="nucleotide sequence ID" value="NZ_VKKY01000002.1"/>
</dbReference>
<dbReference type="SUPFAM" id="SSF55144">
    <property type="entry name" value="LigT-like"/>
    <property type="match status" value="1"/>
</dbReference>
<protein>
    <submittedName>
        <fullName evidence="1">2'-5' RNA ligase family protein</fullName>
    </submittedName>
</protein>
<dbReference type="GO" id="GO:0016874">
    <property type="term" value="F:ligase activity"/>
    <property type="evidence" value="ECO:0007669"/>
    <property type="project" value="UniProtKB-KW"/>
</dbReference>
<keyword evidence="1" id="KW-0436">Ligase</keyword>
<dbReference type="EMBL" id="VKKY01000002">
    <property type="protein sequence ID" value="KAA3438617.1"/>
    <property type="molecule type" value="Genomic_DNA"/>
</dbReference>
<name>A0A5B6TDS3_9BACT</name>
<dbReference type="OrthoDB" id="463286at2"/>
<dbReference type="Gene3D" id="3.90.1140.10">
    <property type="entry name" value="Cyclic phosphodiesterase"/>
    <property type="match status" value="1"/>
</dbReference>
<organism evidence="1 2">
    <name type="scientific">Rufibacter hautae</name>
    <dbReference type="NCBI Taxonomy" id="2595005"/>
    <lineage>
        <taxon>Bacteria</taxon>
        <taxon>Pseudomonadati</taxon>
        <taxon>Bacteroidota</taxon>
        <taxon>Cytophagia</taxon>
        <taxon>Cytophagales</taxon>
        <taxon>Hymenobacteraceae</taxon>
        <taxon>Rufibacter</taxon>
    </lineage>
</organism>
<accession>A0A5B6TDS3</accession>
<reference evidence="1 2" key="1">
    <citation type="submission" date="2019-07" db="EMBL/GenBank/DDBJ databases">
        <title>Rufibacter sp. nov., isolated from lake sediment.</title>
        <authorList>
            <person name="Qu J.-H."/>
        </authorList>
    </citation>
    <scope>NUCLEOTIDE SEQUENCE [LARGE SCALE GENOMIC DNA]</scope>
    <source>
        <strain evidence="1 2">NBS58-1</strain>
    </source>
</reference>
<dbReference type="Pfam" id="PF13563">
    <property type="entry name" value="2_5_RNA_ligase2"/>
    <property type="match status" value="1"/>
</dbReference>
<gene>
    <name evidence="1" type="ORF">FOA19_15455</name>
</gene>